<gene>
    <name evidence="2" type="ORF">KIPB_001287</name>
</gene>
<sequence>MCETEDGEPVLPYLLFVDEVDKLEPAAARSAFILLQSLVAQRRILMFVAGNLGSTTDEVARQSSLVLDHIRLQPILHPAAMVELAKSAGVFRGAHNRCRLVKPGTREVYLSPGAWNLFMMSAFSASGIPVYKPTPFFRALALASVPLLPQDRLLVDYEGGVKAEPISRLEERGLVYLVDFSVDTPTYGSVGSSAASLRFDNSRCVSESPGLAQRDKERERERENAGDMESTSLGDGCGEEVMDSLLLNIDMGGAMDMERDTGFGCASHPVSLLVPAFLCSNLPVGVALLERLPAWAGGLQTAISPFDSELGFRCEQEVIGLCAARVLLAAKLQHQPSAPMPSYVPFWRLFPQGVTAEGDVGAVSLSHPFSQLLFRIPTDVTSAEQLIAKFTYPVHYHLMKSTIDPELVATPPRIAQQSWDELQQEECFYLNGCGAQAPDMLFGALEVPERVRDTYGSRFDPMHGDIATLEANSERVVIGVDIKTARKASHLAKQWVLHCALSKLHGWGAPSYLVSIRARLGTATSVLLPSYTEYHSELKAYLDLFSAEECDRYASLALTHHVLVGSSWFGPAWSNYLTAEKARAPVEDLFDIRECDFT</sequence>
<proteinExistence type="predicted"/>
<dbReference type="EMBL" id="BDIP01000178">
    <property type="protein sequence ID" value="GIQ80482.1"/>
    <property type="molecule type" value="Genomic_DNA"/>
</dbReference>
<accession>A0A9K3CQE0</accession>
<comment type="caution">
    <text evidence="2">The sequence shown here is derived from an EMBL/GenBank/DDBJ whole genome shotgun (WGS) entry which is preliminary data.</text>
</comment>
<organism evidence="2 3">
    <name type="scientific">Kipferlia bialata</name>
    <dbReference type="NCBI Taxonomy" id="797122"/>
    <lineage>
        <taxon>Eukaryota</taxon>
        <taxon>Metamonada</taxon>
        <taxon>Carpediemonas-like organisms</taxon>
        <taxon>Kipferlia</taxon>
    </lineage>
</organism>
<evidence type="ECO:0000313" key="2">
    <source>
        <dbReference type="EMBL" id="GIQ80482.1"/>
    </source>
</evidence>
<dbReference type="Proteomes" id="UP000265618">
    <property type="component" value="Unassembled WGS sequence"/>
</dbReference>
<evidence type="ECO:0000256" key="1">
    <source>
        <dbReference type="SAM" id="MobiDB-lite"/>
    </source>
</evidence>
<reference evidence="2 3" key="1">
    <citation type="journal article" date="2018" name="PLoS ONE">
        <title>The draft genome of Kipferlia bialata reveals reductive genome evolution in fornicate parasites.</title>
        <authorList>
            <person name="Tanifuji G."/>
            <person name="Takabayashi S."/>
            <person name="Kume K."/>
            <person name="Takagi M."/>
            <person name="Nakayama T."/>
            <person name="Kamikawa R."/>
            <person name="Inagaki Y."/>
            <person name="Hashimoto T."/>
        </authorList>
    </citation>
    <scope>NUCLEOTIDE SEQUENCE [LARGE SCALE GENOMIC DNA]</scope>
    <source>
        <strain evidence="2">NY0173</strain>
    </source>
</reference>
<name>A0A9K3CQE0_9EUKA</name>
<keyword evidence="3" id="KW-1185">Reference proteome</keyword>
<feature type="compositionally biased region" description="Basic and acidic residues" evidence="1">
    <location>
        <begin position="213"/>
        <end position="225"/>
    </location>
</feature>
<dbReference type="AlphaFoldDB" id="A0A9K3CQE0"/>
<feature type="region of interest" description="Disordered" evidence="1">
    <location>
        <begin position="205"/>
        <end position="234"/>
    </location>
</feature>
<evidence type="ECO:0000313" key="3">
    <source>
        <dbReference type="Proteomes" id="UP000265618"/>
    </source>
</evidence>
<protein>
    <submittedName>
        <fullName evidence="2">Uncharacterized protein</fullName>
    </submittedName>
</protein>